<dbReference type="PANTHER" id="PTHR10635">
    <property type="entry name" value="COATOMER SUBUNIT BETA"/>
    <property type="match status" value="1"/>
</dbReference>
<keyword evidence="3 10" id="KW-0963">Cytoplasm</keyword>
<name>A0ABD3NPP2_9STRA</name>
<sequence length="975" mass="107763">MSTATNANESYCTFTLASDTTAGGLPSQEEIAKQLESNDPKIKRHALKAAIMAMLGGEAMPRILMQVIRFCINSDDKPLKKLCMLYWEVVPKYQEPTSDELLRAASGGPPVQRKLLPEMILVCNALMNDLNHPNEFVRGSMLRFLCKVKDEEILGPLIPSIKACLKHRHQYVRKNAVLAVFHAHRLHGENLIPDGPDLVGEFIAQETDIAARRNAFLMLYNESEDLAIQFLARNLDEVTKFGDGFALLVLDLTRKACRRDPNQKSRFVRVLFQMLSSNSAAVSYEAAWTLISLSNSPTAVRAAAVTYTTLLNSQNDNNVMMIVLERLEQLKKKHSKILQELLMDILRALSSPNPDICRKVLDVAMALVTSKNVADVVTTLKREVAKTTQESSDSSEDKGKVYRNMLIQAIHGCAVRFPDVAETVVYTLMDFLSSDGGMQVIIFVRAIVERYPHLRPAILTKLINTLYEVTNSNVLCVCLWILGEYCETSDTVKDAFDVVTKELGEAPYVVQAEDKKAQEAAAAEAAKGPKMVTKNVVLADGTYATQTVYSEAKINPASLDKTPHLRKMIIGGDIFLGEIVSSCLTKMCLRAPDVGIDAVTVKGMTVKALLAMCGIVKMAEVTVGAQKSSLADCQERVSLCCRVLLDPKAADLLKTTMLSEGKNSFAAFLKNLQDKELKEKEDSSEEVVAAQADDLIHFRQLRSMTAQGGDIDLDDGTDLARATGYADGGSLLTNELRHVYQLSGFADPVYAEAFVTVHEYDILLEILLINRTPNTLSNLTVELSTMGDMKIVERPQSHTIGPLDQMTIRASIKVSSTETGHIFGTIVYEDASTQEKGYINLNDIHMDIMDYIRPATCTDEVFRSMWAEFEWENKVAISTSIKGLVEFLDHIVSSTNMTCLTPHDRNEKGSFLAANLYAKSVFGEDALVNVSVEKKDDNDGKLAGYIRIRSKTQGIALSLGDRITNVQRGLPLNKE</sequence>
<feature type="domain" description="Coatomer beta subunit C-terminal" evidence="12">
    <location>
        <begin position="692"/>
        <end position="829"/>
    </location>
</feature>
<dbReference type="GO" id="GO:0030663">
    <property type="term" value="C:COPI-coated vesicle membrane"/>
    <property type="evidence" value="ECO:0007669"/>
    <property type="project" value="UniProtKB-SubCell"/>
</dbReference>
<comment type="function">
    <text evidence="10">The coatomer is a cytosolic protein complex that binds to dilysine motifs and reversibly associates with Golgi non-clathrin-coated vesicles, which further mediate biosynthetic protein transport from the ER, via the Golgi up to the trans Golgi network. Coatomer complex is required for budding from Golgi membranes, and is essential for the retrograde Golgi-to-ER transport of dilysine-tagged proteins.</text>
</comment>
<evidence type="ECO:0000313" key="15">
    <source>
        <dbReference type="Proteomes" id="UP001530400"/>
    </source>
</evidence>
<dbReference type="Gene3D" id="1.25.10.10">
    <property type="entry name" value="Leucine-rich Repeat Variant"/>
    <property type="match status" value="1"/>
</dbReference>
<dbReference type="GO" id="GO:0016192">
    <property type="term" value="P:vesicle-mediated transport"/>
    <property type="evidence" value="ECO:0007669"/>
    <property type="project" value="UniProtKB-KW"/>
</dbReference>
<evidence type="ECO:0000256" key="8">
    <source>
        <dbReference type="ARBA" id="ARBA00023136"/>
    </source>
</evidence>
<evidence type="ECO:0000313" key="14">
    <source>
        <dbReference type="EMBL" id="KAL3777483.1"/>
    </source>
</evidence>
<feature type="domain" description="Coatomer beta subunit appendage platform" evidence="13">
    <location>
        <begin position="836"/>
        <end position="963"/>
    </location>
</feature>
<dbReference type="InterPro" id="IPR002553">
    <property type="entry name" value="Clathrin/coatomer_adapt-like_N"/>
</dbReference>
<dbReference type="InterPro" id="IPR029446">
    <property type="entry name" value="COPB1_appendage_platform_dom"/>
</dbReference>
<keyword evidence="2 10" id="KW-0813">Transport</keyword>
<evidence type="ECO:0000259" key="13">
    <source>
        <dbReference type="Pfam" id="PF14806"/>
    </source>
</evidence>
<comment type="subcellular location">
    <subcellularLocation>
        <location evidence="10">Cytoplasm</location>
    </subcellularLocation>
    <subcellularLocation>
        <location evidence="1 10">Golgi apparatus membrane</location>
        <topology evidence="1 10">Peripheral membrane protein</topology>
        <orientation evidence="1 10">Cytoplasmic side</orientation>
    </subcellularLocation>
    <subcellularLocation>
        <location evidence="10">Cytoplasmic vesicle</location>
        <location evidence="10">COPI-coated vesicle membrane</location>
        <topology evidence="10">Peripheral membrane protein</topology>
        <orientation evidence="10">Cytoplasmic side</orientation>
    </subcellularLocation>
</comment>
<dbReference type="GO" id="GO:0000139">
    <property type="term" value="C:Golgi membrane"/>
    <property type="evidence" value="ECO:0007669"/>
    <property type="project" value="UniProtKB-SubCell"/>
</dbReference>
<keyword evidence="9 10" id="KW-0968">Cytoplasmic vesicle</keyword>
<evidence type="ECO:0000256" key="5">
    <source>
        <dbReference type="ARBA" id="ARBA00022892"/>
    </source>
</evidence>
<dbReference type="Pfam" id="PF07718">
    <property type="entry name" value="Coatamer_beta_C"/>
    <property type="match status" value="1"/>
</dbReference>
<dbReference type="SUPFAM" id="SSF48371">
    <property type="entry name" value="ARM repeat"/>
    <property type="match status" value="1"/>
</dbReference>
<evidence type="ECO:0000256" key="1">
    <source>
        <dbReference type="ARBA" id="ARBA00004255"/>
    </source>
</evidence>
<evidence type="ECO:0000256" key="9">
    <source>
        <dbReference type="ARBA" id="ARBA00023329"/>
    </source>
</evidence>
<dbReference type="InterPro" id="IPR011710">
    <property type="entry name" value="Coatomer_bsu_C"/>
</dbReference>
<accession>A0ABD3NPP2</accession>
<dbReference type="PIRSF" id="PIRSF005727">
    <property type="entry name" value="Coatomer_beta_subunit"/>
    <property type="match status" value="1"/>
</dbReference>
<dbReference type="Pfam" id="PF14806">
    <property type="entry name" value="Coatomer_b_Cpla"/>
    <property type="match status" value="1"/>
</dbReference>
<dbReference type="Pfam" id="PF01602">
    <property type="entry name" value="Adaptin_N"/>
    <property type="match status" value="1"/>
</dbReference>
<reference evidence="14 15" key="1">
    <citation type="submission" date="2024-10" db="EMBL/GenBank/DDBJ databases">
        <title>Updated reference genomes for cyclostephanoid diatoms.</title>
        <authorList>
            <person name="Roberts W.R."/>
            <person name="Alverson A.J."/>
        </authorList>
    </citation>
    <scope>NUCLEOTIDE SEQUENCE [LARGE SCALE GENOMIC DNA]</scope>
    <source>
        <strain evidence="14 15">AJA010-31</strain>
    </source>
</reference>
<evidence type="ECO:0000256" key="2">
    <source>
        <dbReference type="ARBA" id="ARBA00022448"/>
    </source>
</evidence>
<evidence type="ECO:0000256" key="10">
    <source>
        <dbReference type="PIRNR" id="PIRNR005727"/>
    </source>
</evidence>
<dbReference type="InterPro" id="IPR016024">
    <property type="entry name" value="ARM-type_fold"/>
</dbReference>
<evidence type="ECO:0000256" key="4">
    <source>
        <dbReference type="ARBA" id="ARBA00022737"/>
    </source>
</evidence>
<feature type="domain" description="Clathrin/coatomer adaptor adaptin-like N-terminal" evidence="11">
    <location>
        <begin position="28"/>
        <end position="545"/>
    </location>
</feature>
<keyword evidence="5 10" id="KW-0931">ER-Golgi transport</keyword>
<dbReference type="GO" id="GO:0015031">
    <property type="term" value="P:protein transport"/>
    <property type="evidence" value="ECO:0007669"/>
    <property type="project" value="UniProtKB-KW"/>
</dbReference>
<keyword evidence="6 10" id="KW-0653">Protein transport</keyword>
<protein>
    <recommendedName>
        <fullName evidence="10">Coatomer subunit beta</fullName>
    </recommendedName>
    <alternativeName>
        <fullName evidence="10">Beta-coat protein</fullName>
    </alternativeName>
</protein>
<dbReference type="EMBL" id="JALLPJ020001041">
    <property type="protein sequence ID" value="KAL3777483.1"/>
    <property type="molecule type" value="Genomic_DNA"/>
</dbReference>
<dbReference type="InterPro" id="IPR011989">
    <property type="entry name" value="ARM-like"/>
</dbReference>
<comment type="subunit">
    <text evidence="10">Oligomeric complex that consists of at least the alpha, beta, beta', gamma, delta, epsilon and zeta subunits.</text>
</comment>
<keyword evidence="15" id="KW-1185">Reference proteome</keyword>
<dbReference type="InterPro" id="IPR016460">
    <property type="entry name" value="COPB1"/>
</dbReference>
<dbReference type="Proteomes" id="UP001530400">
    <property type="component" value="Unassembled WGS sequence"/>
</dbReference>
<evidence type="ECO:0000256" key="6">
    <source>
        <dbReference type="ARBA" id="ARBA00022927"/>
    </source>
</evidence>
<proteinExistence type="predicted"/>
<evidence type="ECO:0000259" key="11">
    <source>
        <dbReference type="Pfam" id="PF01602"/>
    </source>
</evidence>
<dbReference type="PANTHER" id="PTHR10635:SF0">
    <property type="entry name" value="COATOMER SUBUNIT BETA"/>
    <property type="match status" value="1"/>
</dbReference>
<evidence type="ECO:0000259" key="12">
    <source>
        <dbReference type="Pfam" id="PF07718"/>
    </source>
</evidence>
<comment type="caution">
    <text evidence="14">The sequence shown here is derived from an EMBL/GenBank/DDBJ whole genome shotgun (WGS) entry which is preliminary data.</text>
</comment>
<keyword evidence="4" id="KW-0677">Repeat</keyword>
<organism evidence="14 15">
    <name type="scientific">Cyclotella atomus</name>
    <dbReference type="NCBI Taxonomy" id="382360"/>
    <lineage>
        <taxon>Eukaryota</taxon>
        <taxon>Sar</taxon>
        <taxon>Stramenopiles</taxon>
        <taxon>Ochrophyta</taxon>
        <taxon>Bacillariophyta</taxon>
        <taxon>Coscinodiscophyceae</taxon>
        <taxon>Thalassiosirophycidae</taxon>
        <taxon>Stephanodiscales</taxon>
        <taxon>Stephanodiscaceae</taxon>
        <taxon>Cyclotella</taxon>
    </lineage>
</organism>
<gene>
    <name evidence="14" type="ORF">ACHAWO_007353</name>
</gene>
<evidence type="ECO:0000256" key="3">
    <source>
        <dbReference type="ARBA" id="ARBA00022490"/>
    </source>
</evidence>
<keyword evidence="7 10" id="KW-0333">Golgi apparatus</keyword>
<dbReference type="AlphaFoldDB" id="A0ABD3NPP2"/>
<evidence type="ECO:0000256" key="7">
    <source>
        <dbReference type="ARBA" id="ARBA00023034"/>
    </source>
</evidence>
<keyword evidence="8 10" id="KW-0472">Membrane</keyword>